<accession>A0ABW1XKD0</accession>
<sequence length="519" mass="59283">MVTVSRKWLYASLLLAVPQAFACESTPQREYIVHPIFDENEAETYWFHRLANYLHIDTRQSTLENELAYLATCIEGSIDLDEVARHLRSKRYIRDAKVTLDNSSEQPVLKVETWDNWSLLPTLDFGRKGGKNHFAVGIKDRNLLGYGIDADFEYFSDAQRTGYKLDMDIPLYLGYNANALVRLVDNDDGEQIGLGINKPFVSLGSRWGGLVYTNHEKRIDTLFYGASGEVNFAQEVHQTNLSYGQLYAADDFVKRWHIGFEQEKHSFTDIPAELALQDRDLNFIWAGVEWLQNDFHVLQDVHLIGHIEDFNLGWQLKLSAGFSPSNNTTAQTWQTRGSVSKGFSLGENWLLLSKANWRWRYNNDMGHQVLASVQSESFYTLNKTFAWYTGVSLDVLNNAYADEPLTLGGDSDFRGLPLQYQHGERTVKITNELRYYPHINLWRLFELGGAAFYDVGRVSGDAQIMPAYPGWLQSVGIGARFFSTHSSDRQVVHIDLAHPIGDDPNLDNFEIRVEVKHAF</sequence>
<comment type="caution">
    <text evidence="2">The sequence shown here is derived from an EMBL/GenBank/DDBJ whole genome shotgun (WGS) entry which is preliminary data.</text>
</comment>
<evidence type="ECO:0000313" key="2">
    <source>
        <dbReference type="EMBL" id="MFC6440264.1"/>
    </source>
</evidence>
<keyword evidence="1" id="KW-0732">Signal</keyword>
<name>A0ABW1XKD0_9ALTE</name>
<organism evidence="2 3">
    <name type="scientific">Pseudobowmanella zhangzhouensis</name>
    <dbReference type="NCBI Taxonomy" id="1537679"/>
    <lineage>
        <taxon>Bacteria</taxon>
        <taxon>Pseudomonadati</taxon>
        <taxon>Pseudomonadota</taxon>
        <taxon>Gammaproteobacteria</taxon>
        <taxon>Alteromonadales</taxon>
        <taxon>Alteromonadaceae</taxon>
    </lineage>
</organism>
<reference evidence="3" key="1">
    <citation type="journal article" date="2019" name="Int. J. Syst. Evol. Microbiol.">
        <title>The Global Catalogue of Microorganisms (GCM) 10K type strain sequencing project: providing services to taxonomists for standard genome sequencing and annotation.</title>
        <authorList>
            <consortium name="The Broad Institute Genomics Platform"/>
            <consortium name="The Broad Institute Genome Sequencing Center for Infectious Disease"/>
            <person name="Wu L."/>
            <person name="Ma J."/>
        </authorList>
    </citation>
    <scope>NUCLEOTIDE SEQUENCE [LARGE SCALE GENOMIC DNA]</scope>
    <source>
        <strain evidence="3">CGMCC 1.16031</strain>
    </source>
</reference>
<evidence type="ECO:0000313" key="3">
    <source>
        <dbReference type="Proteomes" id="UP001596364"/>
    </source>
</evidence>
<feature type="chain" id="PRO_5047461724" evidence="1">
    <location>
        <begin position="23"/>
        <end position="519"/>
    </location>
</feature>
<keyword evidence="3" id="KW-1185">Reference proteome</keyword>
<dbReference type="Proteomes" id="UP001596364">
    <property type="component" value="Unassembled WGS sequence"/>
</dbReference>
<proteinExistence type="predicted"/>
<dbReference type="Gene3D" id="2.40.160.50">
    <property type="entry name" value="membrane protein fhac: a member of the omp85/tpsb transporter family"/>
    <property type="match status" value="1"/>
</dbReference>
<evidence type="ECO:0000256" key="1">
    <source>
        <dbReference type="SAM" id="SignalP"/>
    </source>
</evidence>
<dbReference type="RefSeq" id="WP_131258066.1">
    <property type="nucleotide sequence ID" value="NZ_JBHSUS010000001.1"/>
</dbReference>
<feature type="signal peptide" evidence="1">
    <location>
        <begin position="1"/>
        <end position="22"/>
    </location>
</feature>
<gene>
    <name evidence="2" type="ORF">ACFP85_08900</name>
</gene>
<protein>
    <submittedName>
        <fullName evidence="2">ShlB/FhaC/HecB family hemolysin secretion/activation protein</fullName>
    </submittedName>
</protein>
<dbReference type="EMBL" id="JBHSUS010000001">
    <property type="protein sequence ID" value="MFC6440264.1"/>
    <property type="molecule type" value="Genomic_DNA"/>
</dbReference>